<dbReference type="AlphaFoldDB" id="A0A428X5Q3"/>
<name>A0A428X5Q3_AMYBA</name>
<keyword evidence="2" id="KW-1185">Reference proteome</keyword>
<dbReference type="EMBL" id="QHHU01000001">
    <property type="protein sequence ID" value="RSM50629.1"/>
    <property type="molecule type" value="Genomic_DNA"/>
</dbReference>
<accession>A0A428X5Q3</accession>
<dbReference type="OrthoDB" id="9804819at2"/>
<gene>
    <name evidence="1" type="ORF">DMA12_00215</name>
</gene>
<protein>
    <recommendedName>
        <fullName evidence="3">ABC transporter ATP-binding protein</fullName>
    </recommendedName>
</protein>
<evidence type="ECO:0000313" key="1">
    <source>
        <dbReference type="EMBL" id="RSM50629.1"/>
    </source>
</evidence>
<evidence type="ECO:0000313" key="2">
    <source>
        <dbReference type="Proteomes" id="UP000286716"/>
    </source>
</evidence>
<organism evidence="1 2">
    <name type="scientific">Amycolatopsis balhimycina DSM 5908</name>
    <dbReference type="NCBI Taxonomy" id="1081091"/>
    <lineage>
        <taxon>Bacteria</taxon>
        <taxon>Bacillati</taxon>
        <taxon>Actinomycetota</taxon>
        <taxon>Actinomycetes</taxon>
        <taxon>Pseudonocardiales</taxon>
        <taxon>Pseudonocardiaceae</taxon>
        <taxon>Amycolatopsis</taxon>
    </lineage>
</organism>
<dbReference type="Proteomes" id="UP000286716">
    <property type="component" value="Unassembled WGS sequence"/>
</dbReference>
<sequence length="65" mass="6947">MTEPAAVRCTGRIRTLGTPAELEADLGPESTLDDVFRAVTGNRLGNEEGGIRGVRATHRTARRLG</sequence>
<evidence type="ECO:0008006" key="3">
    <source>
        <dbReference type="Google" id="ProtNLM"/>
    </source>
</evidence>
<dbReference type="RefSeq" id="WP_020646171.1">
    <property type="nucleotide sequence ID" value="NZ_QHHU01000001.1"/>
</dbReference>
<reference evidence="1 2" key="1">
    <citation type="submission" date="2018-05" db="EMBL/GenBank/DDBJ databases">
        <title>Evolution of GPA BGCs.</title>
        <authorList>
            <person name="Waglechner N."/>
            <person name="Wright G.D."/>
        </authorList>
    </citation>
    <scope>NUCLEOTIDE SEQUENCE [LARGE SCALE GENOMIC DNA]</scope>
    <source>
        <strain evidence="1 2">DSM 5908</strain>
    </source>
</reference>
<proteinExistence type="predicted"/>
<comment type="caution">
    <text evidence="1">The sequence shown here is derived from an EMBL/GenBank/DDBJ whole genome shotgun (WGS) entry which is preliminary data.</text>
</comment>